<dbReference type="AlphaFoldDB" id="A0A9D2IF24"/>
<accession>A0A9D2IF24</accession>
<evidence type="ECO:0000313" key="1">
    <source>
        <dbReference type="EMBL" id="HIZ03949.1"/>
    </source>
</evidence>
<reference evidence="1" key="2">
    <citation type="submission" date="2021-04" db="EMBL/GenBank/DDBJ databases">
        <authorList>
            <person name="Gilroy R."/>
        </authorList>
    </citation>
    <scope>NUCLEOTIDE SEQUENCE</scope>
    <source>
        <strain evidence="1">CHK187-5294</strain>
    </source>
</reference>
<dbReference type="SUPFAM" id="SSF51126">
    <property type="entry name" value="Pectin lyase-like"/>
    <property type="match status" value="1"/>
</dbReference>
<organism evidence="1 2">
    <name type="scientific">Candidatus Borkfalkia avistercoris</name>
    <dbReference type="NCBI Taxonomy" id="2838504"/>
    <lineage>
        <taxon>Bacteria</taxon>
        <taxon>Bacillati</taxon>
        <taxon>Bacillota</taxon>
        <taxon>Clostridia</taxon>
        <taxon>Christensenellales</taxon>
        <taxon>Christensenellaceae</taxon>
        <taxon>Candidatus Borkfalkia</taxon>
    </lineage>
</organism>
<dbReference type="Proteomes" id="UP000824132">
    <property type="component" value="Unassembled WGS sequence"/>
</dbReference>
<dbReference type="InterPro" id="IPR011050">
    <property type="entry name" value="Pectin_lyase_fold/virulence"/>
</dbReference>
<protein>
    <submittedName>
        <fullName evidence="1">Glycoside hydrolase family 28 protein</fullName>
    </submittedName>
</protein>
<dbReference type="EMBL" id="DXCL01000041">
    <property type="protein sequence ID" value="HIZ03949.1"/>
    <property type="molecule type" value="Genomic_DNA"/>
</dbReference>
<proteinExistence type="predicted"/>
<dbReference type="GO" id="GO:0016787">
    <property type="term" value="F:hydrolase activity"/>
    <property type="evidence" value="ECO:0007669"/>
    <property type="project" value="UniProtKB-KW"/>
</dbReference>
<evidence type="ECO:0000313" key="2">
    <source>
        <dbReference type="Proteomes" id="UP000824132"/>
    </source>
</evidence>
<gene>
    <name evidence="1" type="ORF">H9727_06660</name>
</gene>
<comment type="caution">
    <text evidence="1">The sequence shown here is derived from an EMBL/GenBank/DDBJ whole genome shotgun (WGS) entry which is preliminary data.</text>
</comment>
<reference evidence="1" key="1">
    <citation type="journal article" date="2021" name="PeerJ">
        <title>Extensive microbial diversity within the chicken gut microbiome revealed by metagenomics and culture.</title>
        <authorList>
            <person name="Gilroy R."/>
            <person name="Ravi A."/>
            <person name="Getino M."/>
            <person name="Pursley I."/>
            <person name="Horton D.L."/>
            <person name="Alikhan N.F."/>
            <person name="Baker D."/>
            <person name="Gharbi K."/>
            <person name="Hall N."/>
            <person name="Watson M."/>
            <person name="Adriaenssens E.M."/>
            <person name="Foster-Nyarko E."/>
            <person name="Jarju S."/>
            <person name="Secka A."/>
            <person name="Antonio M."/>
            <person name="Oren A."/>
            <person name="Chaudhuri R.R."/>
            <person name="La Ragione R."/>
            <person name="Hildebrand F."/>
            <person name="Pallen M.J."/>
        </authorList>
    </citation>
    <scope>NUCLEOTIDE SEQUENCE</scope>
    <source>
        <strain evidence="1">CHK187-5294</strain>
    </source>
</reference>
<name>A0A9D2IF24_9FIRM</name>
<sequence length="358" mass="39824">MEGREKDCTMGKMNFLELEGKDHLEKFANAMAWLKAYPGSELVIPPGVYEVTESRARAVFSDMLSGKYGGNPQDIMFRPDFPYTRVLDFYGQEGTRLIVDGVTLLLDGFFEPVSLRHCKNVSVRGLIIDYKRKPYSHGYIEKVADDECVVRFTADMPDGFPFPRYAVCDPHTGLFRYYPFGIKRWRRLEGNTFAVQVDCDPKIYTGAELYVWHSYHSRPAVCIQNAEGVTLRNVVIHAQPGMGVVGHLSRDIVLDGVSVVPSAGERMSTNTDATHFSSCYGQLILQNCVFDGHGDDAVNVHNYEHAFALVGGNRYRLACLAADGTHTQAVDLPSVGDEMQLIAHGTLDKGEKIVVIAA</sequence>
<dbReference type="Gene3D" id="2.160.20.10">
    <property type="entry name" value="Single-stranded right-handed beta-helix, Pectin lyase-like"/>
    <property type="match status" value="1"/>
</dbReference>
<keyword evidence="1" id="KW-0378">Hydrolase</keyword>
<dbReference type="InterPro" id="IPR012334">
    <property type="entry name" value="Pectin_lyas_fold"/>
</dbReference>